<dbReference type="Gene3D" id="1.10.287.110">
    <property type="entry name" value="DnaJ domain"/>
    <property type="match status" value="1"/>
</dbReference>
<feature type="compositionally biased region" description="Basic and acidic residues" evidence="1">
    <location>
        <begin position="172"/>
        <end position="183"/>
    </location>
</feature>
<feature type="compositionally biased region" description="Basic residues" evidence="1">
    <location>
        <begin position="198"/>
        <end position="208"/>
    </location>
</feature>
<organism evidence="3 4">
    <name type="scientific">Lophiotrema nucula</name>
    <dbReference type="NCBI Taxonomy" id="690887"/>
    <lineage>
        <taxon>Eukaryota</taxon>
        <taxon>Fungi</taxon>
        <taxon>Dikarya</taxon>
        <taxon>Ascomycota</taxon>
        <taxon>Pezizomycotina</taxon>
        <taxon>Dothideomycetes</taxon>
        <taxon>Pleosporomycetidae</taxon>
        <taxon>Pleosporales</taxon>
        <taxon>Lophiotremataceae</taxon>
        <taxon>Lophiotrema</taxon>
    </lineage>
</organism>
<sequence>MASDDVLAELEATGREVDKDNEIRRIMAVFRLDAYAVLDLQPGIPDSDIKKIYRGKSLLIHPDKTTNPLAPDAFDRLKKAQTVLLDEKERNLLDESIADARMLLIREKKLTKDSEEVKSDEFLKEWREKTKWVIMENETRRVKLQQAQMREEGRQQRKDDEEAEQRKRKREHDKAWEDSRDSRIGSWREFAKGGAGGAKKKKKVKSLG</sequence>
<protein>
    <submittedName>
        <fullName evidence="3">DnaJ domain-containing protein</fullName>
    </submittedName>
</protein>
<dbReference type="AlphaFoldDB" id="A0A6A5ZN81"/>
<keyword evidence="4" id="KW-1185">Reference proteome</keyword>
<dbReference type="EMBL" id="ML977313">
    <property type="protein sequence ID" value="KAF2120636.1"/>
    <property type="molecule type" value="Genomic_DNA"/>
</dbReference>
<dbReference type="SMART" id="SM00271">
    <property type="entry name" value="DnaJ"/>
    <property type="match status" value="1"/>
</dbReference>
<dbReference type="InterPro" id="IPR036869">
    <property type="entry name" value="J_dom_sf"/>
</dbReference>
<dbReference type="PROSITE" id="PS50076">
    <property type="entry name" value="DNAJ_2"/>
    <property type="match status" value="1"/>
</dbReference>
<proteinExistence type="predicted"/>
<dbReference type="PRINTS" id="PR00625">
    <property type="entry name" value="JDOMAIN"/>
</dbReference>
<dbReference type="SUPFAM" id="SSF46565">
    <property type="entry name" value="Chaperone J-domain"/>
    <property type="match status" value="1"/>
</dbReference>
<accession>A0A6A5ZN81</accession>
<dbReference type="PANTHER" id="PTHR46620">
    <property type="entry name" value="J DOMAIN-CONTAINING PROTEIN SPF31"/>
    <property type="match status" value="1"/>
</dbReference>
<dbReference type="OrthoDB" id="342454at2759"/>
<dbReference type="PANTHER" id="PTHR46620:SF1">
    <property type="entry name" value="J DOMAIN-CONTAINING PROTEIN SPF31"/>
    <property type="match status" value="1"/>
</dbReference>
<evidence type="ECO:0000256" key="1">
    <source>
        <dbReference type="SAM" id="MobiDB-lite"/>
    </source>
</evidence>
<evidence type="ECO:0000313" key="3">
    <source>
        <dbReference type="EMBL" id="KAF2120636.1"/>
    </source>
</evidence>
<feature type="domain" description="J" evidence="2">
    <location>
        <begin position="33"/>
        <end position="97"/>
    </location>
</feature>
<evidence type="ECO:0000259" key="2">
    <source>
        <dbReference type="PROSITE" id="PS50076"/>
    </source>
</evidence>
<dbReference type="Proteomes" id="UP000799770">
    <property type="component" value="Unassembled WGS sequence"/>
</dbReference>
<evidence type="ECO:0000313" key="4">
    <source>
        <dbReference type="Proteomes" id="UP000799770"/>
    </source>
</evidence>
<gene>
    <name evidence="3" type="ORF">BDV96DRAFT_641299</name>
</gene>
<dbReference type="Pfam" id="PF00226">
    <property type="entry name" value="DnaJ"/>
    <property type="match status" value="1"/>
</dbReference>
<feature type="region of interest" description="Disordered" evidence="1">
    <location>
        <begin position="144"/>
        <end position="208"/>
    </location>
</feature>
<reference evidence="3" key="1">
    <citation type="journal article" date="2020" name="Stud. Mycol.">
        <title>101 Dothideomycetes genomes: a test case for predicting lifestyles and emergence of pathogens.</title>
        <authorList>
            <person name="Haridas S."/>
            <person name="Albert R."/>
            <person name="Binder M."/>
            <person name="Bloem J."/>
            <person name="Labutti K."/>
            <person name="Salamov A."/>
            <person name="Andreopoulos B."/>
            <person name="Baker S."/>
            <person name="Barry K."/>
            <person name="Bills G."/>
            <person name="Bluhm B."/>
            <person name="Cannon C."/>
            <person name="Castanera R."/>
            <person name="Culley D."/>
            <person name="Daum C."/>
            <person name="Ezra D."/>
            <person name="Gonzalez J."/>
            <person name="Henrissat B."/>
            <person name="Kuo A."/>
            <person name="Liang C."/>
            <person name="Lipzen A."/>
            <person name="Lutzoni F."/>
            <person name="Magnuson J."/>
            <person name="Mondo S."/>
            <person name="Nolan M."/>
            <person name="Ohm R."/>
            <person name="Pangilinan J."/>
            <person name="Park H.-J."/>
            <person name="Ramirez L."/>
            <person name="Alfaro M."/>
            <person name="Sun H."/>
            <person name="Tritt A."/>
            <person name="Yoshinaga Y."/>
            <person name="Zwiers L.-H."/>
            <person name="Turgeon B."/>
            <person name="Goodwin S."/>
            <person name="Spatafora J."/>
            <person name="Crous P."/>
            <person name="Grigoriev I."/>
        </authorList>
    </citation>
    <scope>NUCLEOTIDE SEQUENCE</scope>
    <source>
        <strain evidence="3">CBS 627.86</strain>
    </source>
</reference>
<name>A0A6A5ZN81_9PLEO</name>
<feature type="compositionally biased region" description="Basic and acidic residues" evidence="1">
    <location>
        <begin position="149"/>
        <end position="160"/>
    </location>
</feature>
<dbReference type="CDD" id="cd06257">
    <property type="entry name" value="DnaJ"/>
    <property type="match status" value="1"/>
</dbReference>
<dbReference type="InterPro" id="IPR001623">
    <property type="entry name" value="DnaJ_domain"/>
</dbReference>